<accession>A0AAE0BP66</accession>
<protein>
    <recommendedName>
        <fullName evidence="3">Pesticidal crystal protein Cry22Aa Ig-like domain-containing protein</fullName>
    </recommendedName>
</protein>
<evidence type="ECO:0000256" key="1">
    <source>
        <dbReference type="SAM" id="MobiDB-lite"/>
    </source>
</evidence>
<evidence type="ECO:0000256" key="2">
    <source>
        <dbReference type="SAM" id="Phobius"/>
    </source>
</evidence>
<feature type="region of interest" description="Disordered" evidence="1">
    <location>
        <begin position="1746"/>
        <end position="1791"/>
    </location>
</feature>
<keyword evidence="2" id="KW-0472">Membrane</keyword>
<evidence type="ECO:0000259" key="3">
    <source>
        <dbReference type="Pfam" id="PF16403"/>
    </source>
</evidence>
<feature type="transmembrane region" description="Helical" evidence="2">
    <location>
        <begin position="1307"/>
        <end position="1328"/>
    </location>
</feature>
<evidence type="ECO:0000313" key="4">
    <source>
        <dbReference type="EMBL" id="KAK3239520.1"/>
    </source>
</evidence>
<keyword evidence="5" id="KW-1185">Reference proteome</keyword>
<dbReference type="Proteomes" id="UP001190700">
    <property type="component" value="Unassembled WGS sequence"/>
</dbReference>
<gene>
    <name evidence="4" type="ORF">CYMTET_50560</name>
</gene>
<evidence type="ECO:0000313" key="5">
    <source>
        <dbReference type="Proteomes" id="UP001190700"/>
    </source>
</evidence>
<feature type="transmembrane region" description="Helical" evidence="2">
    <location>
        <begin position="1607"/>
        <end position="1630"/>
    </location>
</feature>
<dbReference type="InterPro" id="IPR013783">
    <property type="entry name" value="Ig-like_fold"/>
</dbReference>
<dbReference type="InterPro" id="IPR032179">
    <property type="entry name" value="Cry22Aa_Ig-like"/>
</dbReference>
<name>A0AAE0BP66_9CHLO</name>
<keyword evidence="2" id="KW-1133">Transmembrane helix</keyword>
<feature type="transmembrane region" description="Helical" evidence="2">
    <location>
        <begin position="1340"/>
        <end position="1363"/>
    </location>
</feature>
<reference evidence="4 5" key="1">
    <citation type="journal article" date="2015" name="Genome Biol. Evol.">
        <title>Comparative Genomics of a Bacterivorous Green Alga Reveals Evolutionary Causalities and Consequences of Phago-Mixotrophic Mode of Nutrition.</title>
        <authorList>
            <person name="Burns J.A."/>
            <person name="Paasch A."/>
            <person name="Narechania A."/>
            <person name="Kim E."/>
        </authorList>
    </citation>
    <scope>NUCLEOTIDE SEQUENCE [LARGE SCALE GENOMIC DNA]</scope>
    <source>
        <strain evidence="4 5">PLY_AMNH</strain>
    </source>
</reference>
<feature type="transmembrane region" description="Helical" evidence="2">
    <location>
        <begin position="1537"/>
        <end position="1557"/>
    </location>
</feature>
<sequence length="2000" mass="216026">MSPPPPMVLVEELVYEDAYEEPSAPSDDEPPQIALQGEAEVKLLQRDNYWDSGAIVFDKVDGFDVPVTITGLEAVDTCCITAEPFRIFYDATDKAGNNAARVMRQVTVVSACEPPSYLCEEMSGVVCASCSEPEEGGGAAACFCLDTSVDVAAEATVAEYVSPQDVTPPTLELLGDGTLAVTAAGVQLMLHEVVLGDTFVVPGVEAYDDIDGNLTADVSSYGIGRIDTSVATPEGAPYVVTYSVRDRAGNAVEVRRRITVVNPCARLGASGRDETVCGRDEAGAAVCSVSGLCVSISISEEASPKAPPSPPKLELLGQTEVQVAAGEIYTKCPQSRRLDQVCDRGAVATDEQDGDLTGYVLACSPDGIINKFDAKGVTGCGLHAAALPGTYLVTFSVTNSAGLTAYAYRNVTLSPLCPIGEALCSDGVACSTGGVCLSGLIGAAKPEPEPDTPPTIALLMSAEVPTAYVDVKQHNGYTSCGEGKTEEVEALCDPGVTASDAQDGDLTTAVLACAPEHCRPTGCPGHELRTKGVEGCINTSAPVGTVFVVELLLYDTAVPAQSASVERTITIIEPCEAGESLCDDLTCSAVDCATRDLMLSDATGDIIPPVITFIRGKQVTLSYGDAPAAAALGPCVANTTAIWGTERVCHAVAVDAEAGDVSSTLEVRQDTSCSACSARGCPLDRAHQCLPDTYGFLFTAVDADFNRASARLLVTVAERGAVEAEIIMSSGTSDAVAASALAAAYEAEGSAENTATRQGIADALSEDGTTADEVAIVAVVMEDATEDAVDGLNLLVKFTVDVELSDSERRRQLLQKRRRLHGASQLDHVAATISTSAANGALSASLARAAVALNVSVVTDVTGLASDVSSQVVTPEVDTVAAYQSQISGAMAILERTGDQMVTDAAAAEALVATANADDADWVKQHLEHWVQWQETDFANIEALGASTEEMLERLQRFMEFSLVQKGLVDAQLVAQNVGRANDEILAEAVERYNATFAKSKELITAAASREHALPAPGPQGQAGDAAASCREEDVESLAELLLAEDRKYSFNVPAPMEAVARRHLMAKAGPATEIESDRSGNGNKYERNNGEVDYNKFARWQLPSNVDVDTLTLTPATDRKRHLVGFKNRLVRGVLFYVSRGAAQECTSRFQHLGAPCYNGHPASERYGSDPIFRPGSTLYRADLADDMDVYYNTSDRSALSTTGIGMPFVPRSLQGFSGGQPYFLDAGIGAHRAQQLYTFLEEGNLIEDAMTSSVESRLFTWNIDSQSWTVVTLKWLRPSRGNFEVVADVLLVPITNWRLRSFSSFGWLLLHVAWGLLSIQIFYTTFEQLDKEALRQSNFESVLAAFGAVTQLVVVFLWVLYECLSQLALHVGAEYDILHNLHWGANFFLSHREPYAAPGQAEGNVSAPSLNAGQATEEGELALAGAGAGTPPVWSQREDNAGLTEYIETWQRLYALGTLSLWIFKLQALRALTMLGRLLAALDEQKRLKIFMQTIRVQNGLVEVVTNPFTDFCGHSAASDASNPTNQTSDKLKGFFIEIMQCLSFFFSWICYAFLFHLEFGLYHEQASTLSRSFFFSSQEAFLGDYRPMKPGNLEQSPFQFTKEWFYTTSFIVLFRLILTNFILAIICDEMLKNWADSTESRSLYQDLVFFYRNRKKVKILKTWPPMERIADILHVACHGLTLREQLRKTRAPRISLSMIIQGTLSKTLPDHSGSDATLRVQGRSINAKTLSMLMSQAFRAQLTSEKQHKKEGTEGRSRSTRIRSPASIHGSVRAVQTPDTPATPGSRGVNRLQRVTKRLNTLHKEEARFKYAAHCVVDTLLCEERRGSAPQLFPAELERRRAKQIQGVQEGTECITVMQESVFAAAVMQKQHRLQEMTSVIGAYLEQRGVPPDLRRQIESQVGFLRIPNADGMVGARGDGEIVPVKDAASEQNRIASRERAHRAMQAKASLMSNSGRVVPEIRMQPALLDLDDAVTASMAPTNNRPIAPPLQKPGED</sequence>
<feature type="compositionally biased region" description="Basic and acidic residues" evidence="1">
    <location>
        <begin position="1748"/>
        <end position="1760"/>
    </location>
</feature>
<feature type="domain" description="Pesticidal crystal protein Cry22Aa Ig-like" evidence="3">
    <location>
        <begin position="193"/>
        <end position="260"/>
    </location>
</feature>
<comment type="caution">
    <text evidence="4">The sequence shown here is derived from an EMBL/GenBank/DDBJ whole genome shotgun (WGS) entry which is preliminary data.</text>
</comment>
<keyword evidence="2" id="KW-0812">Transmembrane</keyword>
<dbReference type="EMBL" id="LGRX02033890">
    <property type="protein sequence ID" value="KAK3239520.1"/>
    <property type="molecule type" value="Genomic_DNA"/>
</dbReference>
<proteinExistence type="predicted"/>
<organism evidence="4 5">
    <name type="scientific">Cymbomonas tetramitiformis</name>
    <dbReference type="NCBI Taxonomy" id="36881"/>
    <lineage>
        <taxon>Eukaryota</taxon>
        <taxon>Viridiplantae</taxon>
        <taxon>Chlorophyta</taxon>
        <taxon>Pyramimonadophyceae</taxon>
        <taxon>Pyramimonadales</taxon>
        <taxon>Pyramimonadaceae</taxon>
        <taxon>Cymbomonas</taxon>
    </lineage>
</organism>
<dbReference type="Gene3D" id="2.60.40.10">
    <property type="entry name" value="Immunoglobulins"/>
    <property type="match status" value="2"/>
</dbReference>
<dbReference type="Pfam" id="PF16403">
    <property type="entry name" value="Bact_surface_Ig-like"/>
    <property type="match status" value="1"/>
</dbReference>